<comment type="similarity">
    <text evidence="1 4">Belongs to the glycerate kinase type-1 family.</text>
</comment>
<dbReference type="EMBL" id="FMYU01000009">
    <property type="protein sequence ID" value="SDC79505.1"/>
    <property type="molecule type" value="Genomic_DNA"/>
</dbReference>
<dbReference type="AlphaFoldDB" id="A0A1G6PJH2"/>
<dbReference type="InterPro" id="IPR004381">
    <property type="entry name" value="Glycerate_kinase"/>
</dbReference>
<dbReference type="OrthoDB" id="9774290at2"/>
<organism evidence="5 6">
    <name type="scientific">Desulfurella multipotens</name>
    <dbReference type="NCBI Taxonomy" id="79269"/>
    <lineage>
        <taxon>Bacteria</taxon>
        <taxon>Pseudomonadati</taxon>
        <taxon>Campylobacterota</taxon>
        <taxon>Desulfurellia</taxon>
        <taxon>Desulfurellales</taxon>
        <taxon>Desulfurellaceae</taxon>
        <taxon>Desulfurella</taxon>
    </lineage>
</organism>
<dbReference type="RefSeq" id="WP_092129163.1">
    <property type="nucleotide sequence ID" value="NZ_FMYU01000009.1"/>
</dbReference>
<sequence length="372" mass="39506">MKILVSINAFKGAVSTVLATDTVSEELLKSGLLVEKCYIADGGDGSVDVAASMGANLKYYDTYDPLMRPIKAPIAWFGKTALIEMAKASGIALIRPEERNPLKTTSFGTGVLIKKAIEEGAQEIILGIGGSATVDGGIGMLTALDFKFLDSKGNPSWIGGESLKNIKTIVKSPINFPKITIASDVTNPLLGTNGASYVFGPQKGADSKMVEFLDNALAHFNDLTKKYFNIDIANIEGAGAAGGIGGFASCYLNAQIKPGAELFMDLGNFNKKASNCDCLITGEGALDKQTASGKAPYRVAKRFKSINKNGLTIALAGSISDRDTYKDTIDIALSITNKPLSIRESIENTNVLLKSFASEIAKLLAWKEKKLN</sequence>
<gene>
    <name evidence="5" type="ORF">SAMN05660835_01373</name>
</gene>
<reference evidence="6" key="1">
    <citation type="submission" date="2016-10" db="EMBL/GenBank/DDBJ databases">
        <authorList>
            <person name="Varghese N."/>
            <person name="Submissions S."/>
        </authorList>
    </citation>
    <scope>NUCLEOTIDE SEQUENCE [LARGE SCALE GENOMIC DNA]</scope>
    <source>
        <strain evidence="6">DSM 8415</strain>
    </source>
</reference>
<evidence type="ECO:0000256" key="4">
    <source>
        <dbReference type="PIRNR" id="PIRNR006078"/>
    </source>
</evidence>
<dbReference type="PIRSF" id="PIRSF006078">
    <property type="entry name" value="GlxK"/>
    <property type="match status" value="1"/>
</dbReference>
<dbReference type="InterPro" id="IPR018197">
    <property type="entry name" value="Glycerate_kinase_RE-like"/>
</dbReference>
<keyword evidence="6" id="KW-1185">Reference proteome</keyword>
<protein>
    <submittedName>
        <fullName evidence="5">Glycerate kinase</fullName>
    </submittedName>
</protein>
<dbReference type="SUPFAM" id="SSF110738">
    <property type="entry name" value="Glycerate kinase I"/>
    <property type="match status" value="1"/>
</dbReference>
<evidence type="ECO:0000313" key="5">
    <source>
        <dbReference type="EMBL" id="SDC79505.1"/>
    </source>
</evidence>
<keyword evidence="2 4" id="KW-0808">Transferase</keyword>
<accession>A0A1G6PJH2</accession>
<evidence type="ECO:0000256" key="1">
    <source>
        <dbReference type="ARBA" id="ARBA00006284"/>
    </source>
</evidence>
<dbReference type="GO" id="GO:0031388">
    <property type="term" value="P:organic acid phosphorylation"/>
    <property type="evidence" value="ECO:0007669"/>
    <property type="project" value="UniProtKB-UniRule"/>
</dbReference>
<proteinExistence type="inferred from homology"/>
<evidence type="ECO:0000256" key="3">
    <source>
        <dbReference type="ARBA" id="ARBA00022777"/>
    </source>
</evidence>
<dbReference type="InterPro" id="IPR036129">
    <property type="entry name" value="Glycerate_kinase_sf"/>
</dbReference>
<dbReference type="Gene3D" id="3.90.1510.10">
    <property type="entry name" value="Glycerate kinase, domain 2"/>
    <property type="match status" value="1"/>
</dbReference>
<dbReference type="NCBIfam" id="TIGR00045">
    <property type="entry name" value="glycerate kinase"/>
    <property type="match status" value="1"/>
</dbReference>
<evidence type="ECO:0000256" key="2">
    <source>
        <dbReference type="ARBA" id="ARBA00022679"/>
    </source>
</evidence>
<keyword evidence="3 4" id="KW-0418">Kinase</keyword>
<dbReference type="GO" id="GO:0008887">
    <property type="term" value="F:glycerate kinase activity"/>
    <property type="evidence" value="ECO:0007669"/>
    <property type="project" value="UniProtKB-UniRule"/>
</dbReference>
<dbReference type="PANTHER" id="PTHR21599">
    <property type="entry name" value="GLYCERATE KINASE"/>
    <property type="match status" value="1"/>
</dbReference>
<evidence type="ECO:0000313" key="6">
    <source>
        <dbReference type="Proteomes" id="UP000199411"/>
    </source>
</evidence>
<dbReference type="Proteomes" id="UP000199411">
    <property type="component" value="Unassembled WGS sequence"/>
</dbReference>
<dbReference type="PANTHER" id="PTHR21599:SF0">
    <property type="entry name" value="GLYCERATE KINASE"/>
    <property type="match status" value="1"/>
</dbReference>
<dbReference type="Gene3D" id="3.40.50.10350">
    <property type="entry name" value="Glycerate kinase, domain 1"/>
    <property type="match status" value="1"/>
</dbReference>
<name>A0A1G6PJH2_9BACT</name>
<dbReference type="Pfam" id="PF02595">
    <property type="entry name" value="Gly_kinase"/>
    <property type="match status" value="1"/>
</dbReference>
<dbReference type="InterPro" id="IPR018193">
    <property type="entry name" value="Glyc_kinase_flavodox-like_fold"/>
</dbReference>